<keyword evidence="8" id="KW-0464">Manganese</keyword>
<feature type="compositionally biased region" description="Basic and acidic residues" evidence="12">
    <location>
        <begin position="470"/>
        <end position="479"/>
    </location>
</feature>
<dbReference type="EMBL" id="KB446557">
    <property type="protein sequence ID" value="EME84008.1"/>
    <property type="molecule type" value="Genomic_DNA"/>
</dbReference>
<dbReference type="InterPro" id="IPR036457">
    <property type="entry name" value="PPM-type-like_dom_sf"/>
</dbReference>
<comment type="catalytic activity">
    <reaction evidence="9">
        <text>O-phospho-L-threonyl-[protein] + H2O = L-threonyl-[protein] + phosphate</text>
        <dbReference type="Rhea" id="RHEA:47004"/>
        <dbReference type="Rhea" id="RHEA-COMP:11060"/>
        <dbReference type="Rhea" id="RHEA-COMP:11605"/>
        <dbReference type="ChEBI" id="CHEBI:15377"/>
        <dbReference type="ChEBI" id="CHEBI:30013"/>
        <dbReference type="ChEBI" id="CHEBI:43474"/>
        <dbReference type="ChEBI" id="CHEBI:61977"/>
        <dbReference type="EC" id="3.1.3.16"/>
    </reaction>
    <physiologicalReaction direction="left-to-right" evidence="9">
        <dbReference type="Rhea" id="RHEA:47005"/>
    </physiologicalReaction>
</comment>
<keyword evidence="15" id="KW-1185">Reference proteome</keyword>
<comment type="cofactor">
    <cofactor evidence="1">
        <name>Mn(2+)</name>
        <dbReference type="ChEBI" id="CHEBI:29035"/>
    </cofactor>
</comment>
<evidence type="ECO:0000256" key="9">
    <source>
        <dbReference type="ARBA" id="ARBA00048832"/>
    </source>
</evidence>
<accession>M3B3P6</accession>
<feature type="region of interest" description="Disordered" evidence="12">
    <location>
        <begin position="400"/>
        <end position="479"/>
    </location>
</feature>
<dbReference type="RefSeq" id="XP_007924632.1">
    <property type="nucleotide sequence ID" value="XM_007926441.1"/>
</dbReference>
<dbReference type="InterPro" id="IPR000222">
    <property type="entry name" value="PP2C_BS"/>
</dbReference>
<evidence type="ECO:0000256" key="12">
    <source>
        <dbReference type="SAM" id="MobiDB-lite"/>
    </source>
</evidence>
<keyword evidence="7 11" id="KW-0904">Protein phosphatase</keyword>
<dbReference type="OrthoDB" id="10264738at2759"/>
<dbReference type="FunFam" id="3.60.40.10:FF:000016">
    <property type="entry name" value="Protein phosphatase 2C"/>
    <property type="match status" value="1"/>
</dbReference>
<evidence type="ECO:0000256" key="7">
    <source>
        <dbReference type="ARBA" id="ARBA00022912"/>
    </source>
</evidence>
<dbReference type="STRING" id="383855.M3B3P6"/>
<protein>
    <recommendedName>
        <fullName evidence="10">Protein phosphatase 2C homolog 2</fullName>
        <ecNumber evidence="4">3.1.3.16</ecNumber>
    </recommendedName>
</protein>
<dbReference type="SMART" id="SM00332">
    <property type="entry name" value="PP2Cc"/>
    <property type="match status" value="1"/>
</dbReference>
<dbReference type="Gene3D" id="3.60.40.10">
    <property type="entry name" value="PPM-type phosphatase domain"/>
    <property type="match status" value="1"/>
</dbReference>
<evidence type="ECO:0000256" key="8">
    <source>
        <dbReference type="ARBA" id="ARBA00023211"/>
    </source>
</evidence>
<evidence type="ECO:0000313" key="14">
    <source>
        <dbReference type="EMBL" id="EME84008.1"/>
    </source>
</evidence>
<dbReference type="InterPro" id="IPR001932">
    <property type="entry name" value="PPM-type_phosphatase-like_dom"/>
</dbReference>
<organism evidence="14 15">
    <name type="scientific">Pseudocercospora fijiensis (strain CIRAD86)</name>
    <name type="common">Black leaf streak disease fungus</name>
    <name type="synonym">Mycosphaerella fijiensis</name>
    <dbReference type="NCBI Taxonomy" id="383855"/>
    <lineage>
        <taxon>Eukaryota</taxon>
        <taxon>Fungi</taxon>
        <taxon>Dikarya</taxon>
        <taxon>Ascomycota</taxon>
        <taxon>Pezizomycotina</taxon>
        <taxon>Dothideomycetes</taxon>
        <taxon>Dothideomycetidae</taxon>
        <taxon>Mycosphaerellales</taxon>
        <taxon>Mycosphaerellaceae</taxon>
        <taxon>Pseudocercospora</taxon>
    </lineage>
</organism>
<evidence type="ECO:0000256" key="11">
    <source>
        <dbReference type="RuleBase" id="RU003465"/>
    </source>
</evidence>
<sequence>MGQTLSEPVVDKKSDEGQDDRVVFGVSAMQGWRISMEDAHAAVLDLQALEGDEELKPAAADVRVSFFGVYDGHGGDKVALYTGEHLHNIVAKQESFKNKDFEQALKDGFLAIDRAILSDPRYEEEVSGCTASVAIATKDKIYVGNAGDSRSVLGIKGRAKPLSFDHKPQNEGEKARICAAGGFVDFGRVNGNLALSRAIGDFEFKKSADLPPEQQIVTAYPDVTVHEIGDDDEFLVIACDGIWDCQSSQAVVEFVRRGIAAKQELHAICENMMDNCLASNSETGGVGCDNMTMIIVGLLRDKTKEEWYKMIGERVANGDGPCAPPEYGNKANNVTAEFRGPGMHHRFDDSPDDYDMDMDQRTRMLGRGGRIILLGDGTEILTGHSDEDGDIDMDDRVQDVEDVSSEEQDEEQLRSDPKPNGAEDRNSREETPAPTATATGTDLSNKAEESKQRLTSTAAPKTTTPTDTEAGEKSKEETK</sequence>
<reference evidence="14 15" key="1">
    <citation type="journal article" date="2012" name="PLoS Pathog.">
        <title>Diverse lifestyles and strategies of plant pathogenesis encoded in the genomes of eighteen Dothideomycetes fungi.</title>
        <authorList>
            <person name="Ohm R.A."/>
            <person name="Feau N."/>
            <person name="Henrissat B."/>
            <person name="Schoch C.L."/>
            <person name="Horwitz B.A."/>
            <person name="Barry K.W."/>
            <person name="Condon B.J."/>
            <person name="Copeland A.C."/>
            <person name="Dhillon B."/>
            <person name="Glaser F."/>
            <person name="Hesse C.N."/>
            <person name="Kosti I."/>
            <person name="LaButti K."/>
            <person name="Lindquist E.A."/>
            <person name="Lucas S."/>
            <person name="Salamov A.A."/>
            <person name="Bradshaw R.E."/>
            <person name="Ciuffetti L."/>
            <person name="Hamelin R.C."/>
            <person name="Kema G.H.J."/>
            <person name="Lawrence C."/>
            <person name="Scott J.A."/>
            <person name="Spatafora J.W."/>
            <person name="Turgeon B.G."/>
            <person name="de Wit P.J.G.M."/>
            <person name="Zhong S."/>
            <person name="Goodwin S.B."/>
            <person name="Grigoriev I.V."/>
        </authorList>
    </citation>
    <scope>NUCLEOTIDE SEQUENCE [LARGE SCALE GENOMIC DNA]</scope>
    <source>
        <strain evidence="14 15">CIRAD86</strain>
    </source>
</reference>
<dbReference type="AlphaFoldDB" id="M3B3P6"/>
<evidence type="ECO:0000256" key="1">
    <source>
        <dbReference type="ARBA" id="ARBA00001936"/>
    </source>
</evidence>
<dbReference type="GO" id="GO:0046872">
    <property type="term" value="F:metal ion binding"/>
    <property type="evidence" value="ECO:0007669"/>
    <property type="project" value="UniProtKB-KW"/>
</dbReference>
<dbReference type="eggNOG" id="KOG0698">
    <property type="taxonomic scope" value="Eukaryota"/>
</dbReference>
<dbReference type="SUPFAM" id="SSF81606">
    <property type="entry name" value="PP2C-like"/>
    <property type="match status" value="1"/>
</dbReference>
<feature type="compositionally biased region" description="Basic and acidic residues" evidence="12">
    <location>
        <begin position="411"/>
        <end position="431"/>
    </location>
</feature>
<comment type="cofactor">
    <cofactor evidence="2">
        <name>Mg(2+)</name>
        <dbReference type="ChEBI" id="CHEBI:18420"/>
    </cofactor>
</comment>
<keyword evidence="5" id="KW-0479">Metal-binding</keyword>
<evidence type="ECO:0000256" key="6">
    <source>
        <dbReference type="ARBA" id="ARBA00022801"/>
    </source>
</evidence>
<keyword evidence="6 11" id="KW-0378">Hydrolase</keyword>
<evidence type="ECO:0000256" key="3">
    <source>
        <dbReference type="ARBA" id="ARBA00006702"/>
    </source>
</evidence>
<evidence type="ECO:0000256" key="4">
    <source>
        <dbReference type="ARBA" id="ARBA00013081"/>
    </source>
</evidence>
<dbReference type="KEGG" id="pfj:MYCFIDRAFT_152279"/>
<dbReference type="PANTHER" id="PTHR13832">
    <property type="entry name" value="PROTEIN PHOSPHATASE 2C"/>
    <property type="match status" value="1"/>
</dbReference>
<evidence type="ECO:0000259" key="13">
    <source>
        <dbReference type="PROSITE" id="PS51746"/>
    </source>
</evidence>
<dbReference type="PROSITE" id="PS01032">
    <property type="entry name" value="PPM_1"/>
    <property type="match status" value="1"/>
</dbReference>
<dbReference type="GeneID" id="19331589"/>
<dbReference type="VEuPathDB" id="FungiDB:MYCFIDRAFT_152279"/>
<dbReference type="Proteomes" id="UP000016932">
    <property type="component" value="Unassembled WGS sequence"/>
</dbReference>
<evidence type="ECO:0000256" key="5">
    <source>
        <dbReference type="ARBA" id="ARBA00022723"/>
    </source>
</evidence>
<gene>
    <name evidence="14" type="ORF">MYCFIDRAFT_152279</name>
</gene>
<evidence type="ECO:0000313" key="15">
    <source>
        <dbReference type="Proteomes" id="UP000016932"/>
    </source>
</evidence>
<feature type="compositionally biased region" description="Low complexity" evidence="12">
    <location>
        <begin position="432"/>
        <end position="441"/>
    </location>
</feature>
<name>M3B3P6_PSEFD</name>
<comment type="similarity">
    <text evidence="3 11">Belongs to the PP2C family.</text>
</comment>
<proteinExistence type="inferred from homology"/>
<dbReference type="Pfam" id="PF00481">
    <property type="entry name" value="PP2C"/>
    <property type="match status" value="1"/>
</dbReference>
<dbReference type="GO" id="GO:0004722">
    <property type="term" value="F:protein serine/threonine phosphatase activity"/>
    <property type="evidence" value="ECO:0007669"/>
    <property type="project" value="UniProtKB-EC"/>
</dbReference>
<dbReference type="PANTHER" id="PTHR13832:SF565">
    <property type="entry name" value="AT28366P-RELATED"/>
    <property type="match status" value="1"/>
</dbReference>
<feature type="compositionally biased region" description="Acidic residues" evidence="12">
    <location>
        <begin position="400"/>
        <end position="410"/>
    </location>
</feature>
<dbReference type="CDD" id="cd00143">
    <property type="entry name" value="PP2Cc"/>
    <property type="match status" value="1"/>
</dbReference>
<dbReference type="InterPro" id="IPR015655">
    <property type="entry name" value="PP2C"/>
</dbReference>
<evidence type="ECO:0000256" key="2">
    <source>
        <dbReference type="ARBA" id="ARBA00001946"/>
    </source>
</evidence>
<dbReference type="EC" id="3.1.3.16" evidence="4"/>
<dbReference type="HOGENOM" id="CLU_013173_4_3_1"/>
<evidence type="ECO:0000256" key="10">
    <source>
        <dbReference type="ARBA" id="ARBA00074087"/>
    </source>
</evidence>
<feature type="domain" description="PPM-type phosphatase" evidence="13">
    <location>
        <begin position="23"/>
        <end position="298"/>
    </location>
</feature>
<feature type="compositionally biased region" description="Low complexity" evidence="12">
    <location>
        <begin position="455"/>
        <end position="468"/>
    </location>
</feature>
<dbReference type="PROSITE" id="PS51746">
    <property type="entry name" value="PPM_2"/>
    <property type="match status" value="1"/>
</dbReference>